<organism evidence="1">
    <name type="scientific">Opuntia streptacantha</name>
    <name type="common">Prickly pear cactus</name>
    <name type="synonym">Opuntia cardona</name>
    <dbReference type="NCBI Taxonomy" id="393608"/>
    <lineage>
        <taxon>Eukaryota</taxon>
        <taxon>Viridiplantae</taxon>
        <taxon>Streptophyta</taxon>
        <taxon>Embryophyta</taxon>
        <taxon>Tracheophyta</taxon>
        <taxon>Spermatophyta</taxon>
        <taxon>Magnoliopsida</taxon>
        <taxon>eudicotyledons</taxon>
        <taxon>Gunneridae</taxon>
        <taxon>Pentapetalae</taxon>
        <taxon>Caryophyllales</taxon>
        <taxon>Cactineae</taxon>
        <taxon>Cactaceae</taxon>
        <taxon>Opuntioideae</taxon>
        <taxon>Opuntia</taxon>
    </lineage>
</organism>
<protein>
    <submittedName>
        <fullName evidence="1">Uncharacterized protein</fullName>
    </submittedName>
</protein>
<proteinExistence type="predicted"/>
<sequence length="99" mass="11814">MRRRVGWGVGLRLGPGWDWGFLDLVGVFADPKRGWAWALELNLSPVGRSGWEPLRIHEMRWDRLNFRQKVRQRKRRRRKAAAEGTMIFDLERRVGVRNF</sequence>
<name>A0A7C8ZLS3_OPUST</name>
<dbReference type="EMBL" id="GISG01146555">
    <property type="protein sequence ID" value="MBA4646498.1"/>
    <property type="molecule type" value="Transcribed_RNA"/>
</dbReference>
<reference evidence="1" key="2">
    <citation type="submission" date="2020-07" db="EMBL/GenBank/DDBJ databases">
        <authorList>
            <person name="Vera ALvarez R."/>
            <person name="Arias-Moreno D.M."/>
            <person name="Jimenez-Jacinto V."/>
            <person name="Jimenez-Bremont J.F."/>
            <person name="Swaminathan K."/>
            <person name="Moose S.P."/>
            <person name="Guerrero-Gonzalez M.L."/>
            <person name="Marino-Ramirez L."/>
            <person name="Landsman D."/>
            <person name="Rodriguez-Kessler M."/>
            <person name="Delgado-Sanchez P."/>
        </authorList>
    </citation>
    <scope>NUCLEOTIDE SEQUENCE</scope>
    <source>
        <tissue evidence="1">Cladode</tissue>
    </source>
</reference>
<reference evidence="1" key="1">
    <citation type="journal article" date="2013" name="J. Plant Res.">
        <title>Effect of fungi and light on seed germination of three Opuntia species from semiarid lands of central Mexico.</title>
        <authorList>
            <person name="Delgado-Sanchez P."/>
            <person name="Jimenez-Bremont J.F."/>
            <person name="Guerrero-Gonzalez Mde L."/>
            <person name="Flores J."/>
        </authorList>
    </citation>
    <scope>NUCLEOTIDE SEQUENCE</scope>
    <source>
        <tissue evidence="1">Cladode</tissue>
    </source>
</reference>
<evidence type="ECO:0000313" key="1">
    <source>
        <dbReference type="EMBL" id="MBA4646498.1"/>
    </source>
</evidence>
<dbReference type="AlphaFoldDB" id="A0A7C8ZLS3"/>
<accession>A0A7C8ZLS3</accession>